<comment type="caution">
    <text evidence="2">The sequence shown here is derived from an EMBL/GenBank/DDBJ whole genome shotgun (WGS) entry which is preliminary data.</text>
</comment>
<keyword evidence="3" id="KW-1185">Reference proteome</keyword>
<evidence type="ECO:0000313" key="3">
    <source>
        <dbReference type="Proteomes" id="UP000785679"/>
    </source>
</evidence>
<dbReference type="EMBL" id="RRYP01003841">
    <property type="protein sequence ID" value="TNV83433.1"/>
    <property type="molecule type" value="Genomic_DNA"/>
</dbReference>
<reference evidence="2" key="1">
    <citation type="submission" date="2019-06" db="EMBL/GenBank/DDBJ databases">
        <authorList>
            <person name="Zheng W."/>
        </authorList>
    </citation>
    <scope>NUCLEOTIDE SEQUENCE</scope>
    <source>
        <strain evidence="2">QDHG01</strain>
    </source>
</reference>
<feature type="compositionally biased region" description="Acidic residues" evidence="1">
    <location>
        <begin position="185"/>
        <end position="223"/>
    </location>
</feature>
<accession>A0A8J8T6T2</accession>
<feature type="region of interest" description="Disordered" evidence="1">
    <location>
        <begin position="178"/>
        <end position="223"/>
    </location>
</feature>
<dbReference type="Proteomes" id="UP000785679">
    <property type="component" value="Unassembled WGS sequence"/>
</dbReference>
<gene>
    <name evidence="2" type="ORF">FGO68_gene3584</name>
</gene>
<proteinExistence type="predicted"/>
<name>A0A8J8T6T2_HALGN</name>
<protein>
    <submittedName>
        <fullName evidence="2">Uncharacterized protein</fullName>
    </submittedName>
</protein>
<evidence type="ECO:0000256" key="1">
    <source>
        <dbReference type="SAM" id="MobiDB-lite"/>
    </source>
</evidence>
<dbReference type="AlphaFoldDB" id="A0A8J8T6T2"/>
<organism evidence="2 3">
    <name type="scientific">Halteria grandinella</name>
    <dbReference type="NCBI Taxonomy" id="5974"/>
    <lineage>
        <taxon>Eukaryota</taxon>
        <taxon>Sar</taxon>
        <taxon>Alveolata</taxon>
        <taxon>Ciliophora</taxon>
        <taxon>Intramacronucleata</taxon>
        <taxon>Spirotrichea</taxon>
        <taxon>Stichotrichia</taxon>
        <taxon>Sporadotrichida</taxon>
        <taxon>Halteriidae</taxon>
        <taxon>Halteria</taxon>
    </lineage>
</organism>
<evidence type="ECO:0000313" key="2">
    <source>
        <dbReference type="EMBL" id="TNV83433.1"/>
    </source>
</evidence>
<sequence length="223" mass="27020">MHVKFNFDFIVSFFSFKQCYTYLHPECKQFGIPSSEPDHVLYELLFSRIDDKMKVLYPYFNAVDLKSRQYELKTAPPELIEQLSTFNEFKDFLRKYKLGLSYIERVFYWQMDTDDDEYLRIIVSAYDEVFQLSADIDQTVIMIKAMTDQERKTLLRERFFYHCKHNWIEPLTDEDFKGYEKSEDYGDENEEEGEEIEQDGEEFEEDGEEYEQVGEEYEQENDN</sequence>